<sequence length="157" mass="17607">LNALTTPTHPGERRQEEHRPRERHRLRSIRFRQLPSRSLQEPTHLREQLHPERVAEPHDTFGHGGGAGRVPRRAADGGVAVLDILHNHAQGRQEREGDVEGGRERAQADAGLGGLQQHHQQQQPQGCEPAGATEGDIRVHTRCYQIRELFFGDGLTC</sequence>
<gene>
    <name evidence="2" type="ORF">g.102</name>
</gene>
<dbReference type="EMBL" id="GEDC01014172">
    <property type="protein sequence ID" value="JAS23126.1"/>
    <property type="molecule type" value="Transcribed_RNA"/>
</dbReference>
<feature type="compositionally biased region" description="Basic and acidic residues" evidence="1">
    <location>
        <begin position="10"/>
        <end position="20"/>
    </location>
</feature>
<feature type="compositionally biased region" description="Basic and acidic residues" evidence="1">
    <location>
        <begin position="52"/>
        <end position="61"/>
    </location>
</feature>
<feature type="compositionally biased region" description="Basic and acidic residues" evidence="1">
    <location>
        <begin position="91"/>
        <end position="107"/>
    </location>
</feature>
<feature type="non-terminal residue" evidence="2">
    <location>
        <position position="157"/>
    </location>
</feature>
<feature type="non-terminal residue" evidence="2">
    <location>
        <position position="1"/>
    </location>
</feature>
<reference evidence="2" key="1">
    <citation type="submission" date="2015-12" db="EMBL/GenBank/DDBJ databases">
        <title>De novo transcriptome assembly of four potential Pierce s Disease insect vectors from Arizona vineyards.</title>
        <authorList>
            <person name="Tassone E.E."/>
        </authorList>
    </citation>
    <scope>NUCLEOTIDE SEQUENCE</scope>
</reference>
<feature type="compositionally biased region" description="Low complexity" evidence="1">
    <location>
        <begin position="115"/>
        <end position="126"/>
    </location>
</feature>
<organism evidence="2">
    <name type="scientific">Clastoptera arizonana</name>
    <name type="common">Arizona spittle bug</name>
    <dbReference type="NCBI Taxonomy" id="38151"/>
    <lineage>
        <taxon>Eukaryota</taxon>
        <taxon>Metazoa</taxon>
        <taxon>Ecdysozoa</taxon>
        <taxon>Arthropoda</taxon>
        <taxon>Hexapoda</taxon>
        <taxon>Insecta</taxon>
        <taxon>Pterygota</taxon>
        <taxon>Neoptera</taxon>
        <taxon>Paraneoptera</taxon>
        <taxon>Hemiptera</taxon>
        <taxon>Auchenorrhyncha</taxon>
        <taxon>Cercopoidea</taxon>
        <taxon>Clastopteridae</taxon>
        <taxon>Clastoptera</taxon>
    </lineage>
</organism>
<accession>A0A1B6DBU0</accession>
<feature type="region of interest" description="Disordered" evidence="1">
    <location>
        <begin position="52"/>
        <end position="73"/>
    </location>
</feature>
<proteinExistence type="predicted"/>
<feature type="region of interest" description="Disordered" evidence="1">
    <location>
        <begin position="88"/>
        <end position="133"/>
    </location>
</feature>
<evidence type="ECO:0000256" key="1">
    <source>
        <dbReference type="SAM" id="MobiDB-lite"/>
    </source>
</evidence>
<name>A0A1B6DBU0_9HEMI</name>
<feature type="region of interest" description="Disordered" evidence="1">
    <location>
        <begin position="1"/>
        <end position="23"/>
    </location>
</feature>
<dbReference type="AlphaFoldDB" id="A0A1B6DBU0"/>
<evidence type="ECO:0000313" key="2">
    <source>
        <dbReference type="EMBL" id="JAS23126.1"/>
    </source>
</evidence>
<protein>
    <submittedName>
        <fullName evidence="2">Uncharacterized protein</fullName>
    </submittedName>
</protein>